<dbReference type="InterPro" id="IPR050773">
    <property type="entry name" value="CbxX/CfxQ_RuBisCO_ESX"/>
</dbReference>
<name>A0AAE1IFP3_9HYPO</name>
<keyword evidence="3" id="KW-0067">ATP-binding</keyword>
<dbReference type="InterPro" id="IPR041627">
    <property type="entry name" value="AAA_lid_6"/>
</dbReference>
<dbReference type="Gene3D" id="1.10.8.60">
    <property type="match status" value="2"/>
</dbReference>
<evidence type="ECO:0000256" key="3">
    <source>
        <dbReference type="ARBA" id="ARBA00022840"/>
    </source>
</evidence>
<dbReference type="AlphaFoldDB" id="A0AAE1IFP3"/>
<dbReference type="InterPro" id="IPR000641">
    <property type="entry name" value="CbxX/CfxQ"/>
</dbReference>
<dbReference type="EMBL" id="JAWRVG010000009">
    <property type="protein sequence ID" value="KAK4078312.1"/>
    <property type="molecule type" value="Genomic_DNA"/>
</dbReference>
<feature type="domain" description="AAA+ ATPase" evidence="6">
    <location>
        <begin position="688"/>
        <end position="825"/>
    </location>
</feature>
<dbReference type="GO" id="GO:0016887">
    <property type="term" value="F:ATP hydrolysis activity"/>
    <property type="evidence" value="ECO:0007669"/>
    <property type="project" value="InterPro"/>
</dbReference>
<dbReference type="Pfam" id="PF00004">
    <property type="entry name" value="AAA"/>
    <property type="match status" value="3"/>
</dbReference>
<keyword evidence="8" id="KW-1185">Reference proteome</keyword>
<dbReference type="FunFam" id="3.40.50.300:FF:000216">
    <property type="entry name" value="Type VII secretion ATPase EccA"/>
    <property type="match status" value="1"/>
</dbReference>
<feature type="domain" description="AAA+ ATPase" evidence="6">
    <location>
        <begin position="130"/>
        <end position="249"/>
    </location>
</feature>
<comment type="similarity">
    <text evidence="1">Belongs to the CbxX/CfxQ family.</text>
</comment>
<comment type="caution">
    <text evidence="7">The sequence shown here is derived from an EMBL/GenBank/DDBJ whole genome shotgun (WGS) entry which is preliminary data.</text>
</comment>
<dbReference type="InterPro" id="IPR027417">
    <property type="entry name" value="P-loop_NTPase"/>
</dbReference>
<dbReference type="FunFam" id="1.10.8.60:FF:000160">
    <property type="entry name" value="WGS project CABT00000000 data, contig 2.55"/>
    <property type="match status" value="1"/>
</dbReference>
<evidence type="ECO:0000256" key="2">
    <source>
        <dbReference type="ARBA" id="ARBA00022741"/>
    </source>
</evidence>
<feature type="region of interest" description="Disordered" evidence="5">
    <location>
        <begin position="920"/>
        <end position="989"/>
    </location>
</feature>
<organism evidence="7 8">
    <name type="scientific">Trichoderma aggressivum f. europaeum</name>
    <dbReference type="NCBI Taxonomy" id="173218"/>
    <lineage>
        <taxon>Eukaryota</taxon>
        <taxon>Fungi</taxon>
        <taxon>Dikarya</taxon>
        <taxon>Ascomycota</taxon>
        <taxon>Pezizomycotina</taxon>
        <taxon>Sordariomycetes</taxon>
        <taxon>Hypocreomycetidae</taxon>
        <taxon>Hypocreales</taxon>
        <taxon>Hypocreaceae</taxon>
        <taxon>Trichoderma</taxon>
    </lineage>
</organism>
<feature type="compositionally biased region" description="Polar residues" evidence="5">
    <location>
        <begin position="925"/>
        <end position="942"/>
    </location>
</feature>
<dbReference type="GO" id="GO:0005524">
    <property type="term" value="F:ATP binding"/>
    <property type="evidence" value="ECO:0007669"/>
    <property type="project" value="UniProtKB-KW"/>
</dbReference>
<feature type="domain" description="AAA+ ATPase" evidence="6">
    <location>
        <begin position="411"/>
        <end position="551"/>
    </location>
</feature>
<dbReference type="InterPro" id="IPR003959">
    <property type="entry name" value="ATPase_AAA_core"/>
</dbReference>
<dbReference type="Proteomes" id="UP001273209">
    <property type="component" value="Unassembled WGS sequence"/>
</dbReference>
<dbReference type="Gene3D" id="3.40.50.300">
    <property type="entry name" value="P-loop containing nucleotide triphosphate hydrolases"/>
    <property type="match status" value="3"/>
</dbReference>
<dbReference type="Pfam" id="PF17866">
    <property type="entry name" value="AAA_lid_6"/>
    <property type="match status" value="2"/>
</dbReference>
<dbReference type="GeneID" id="87917513"/>
<evidence type="ECO:0000313" key="8">
    <source>
        <dbReference type="Proteomes" id="UP001273209"/>
    </source>
</evidence>
<dbReference type="SMART" id="SM00382">
    <property type="entry name" value="AAA"/>
    <property type="match status" value="3"/>
</dbReference>
<gene>
    <name evidence="7" type="ORF">Triagg1_3328</name>
</gene>
<evidence type="ECO:0000256" key="1">
    <source>
        <dbReference type="ARBA" id="ARBA00010378"/>
    </source>
</evidence>
<feature type="region of interest" description="Disordered" evidence="5">
    <location>
        <begin position="1001"/>
        <end position="1025"/>
    </location>
</feature>
<dbReference type="InterPro" id="IPR003593">
    <property type="entry name" value="AAA+_ATPase"/>
</dbReference>
<proteinExistence type="inferred from homology"/>
<keyword evidence="4" id="KW-0175">Coiled coil</keyword>
<evidence type="ECO:0000313" key="7">
    <source>
        <dbReference type="EMBL" id="KAK4078312.1"/>
    </source>
</evidence>
<feature type="compositionally biased region" description="Low complexity" evidence="5">
    <location>
        <begin position="943"/>
        <end position="953"/>
    </location>
</feature>
<evidence type="ECO:0000256" key="4">
    <source>
        <dbReference type="SAM" id="Coils"/>
    </source>
</evidence>
<feature type="coiled-coil region" evidence="4">
    <location>
        <begin position="1042"/>
        <end position="1095"/>
    </location>
</feature>
<evidence type="ECO:0000259" key="6">
    <source>
        <dbReference type="SMART" id="SM00382"/>
    </source>
</evidence>
<dbReference type="PANTHER" id="PTHR43392:SF2">
    <property type="entry name" value="AAA-TYPE ATPASE FAMILY PROTEIN _ ANKYRIN REPEAT FAMILY PROTEIN"/>
    <property type="match status" value="1"/>
</dbReference>
<dbReference type="PANTHER" id="PTHR43392">
    <property type="entry name" value="AAA-TYPE ATPASE FAMILY PROTEIN / ANKYRIN REPEAT FAMILY PROTEIN"/>
    <property type="match status" value="1"/>
</dbReference>
<evidence type="ECO:0000256" key="5">
    <source>
        <dbReference type="SAM" id="MobiDB-lite"/>
    </source>
</evidence>
<dbReference type="RefSeq" id="XP_062757852.1">
    <property type="nucleotide sequence ID" value="XM_062897608.1"/>
</dbReference>
<dbReference type="CDD" id="cd00009">
    <property type="entry name" value="AAA"/>
    <property type="match status" value="3"/>
</dbReference>
<dbReference type="PRINTS" id="PR00819">
    <property type="entry name" value="CBXCFQXSUPER"/>
</dbReference>
<dbReference type="SUPFAM" id="SSF52540">
    <property type="entry name" value="P-loop containing nucleoside triphosphate hydrolases"/>
    <property type="match status" value="3"/>
</dbReference>
<sequence length="1129" mass="126874">MSQSAPSMIGYSQTGFYSSNIALPVEASYNYIYSHESDAPGPNHHQAIPDAIQTNIGPTALLNPFNQTRSRATQNWHLRKLHGEKSNTLDELMQYQGLEAVKQHFLDLKSMVDIWKKQDPEETMDILKQERFNIVFQGNPGTGKTVVARIYAKFLNEMKILHSDYIKETSGVNIALGGGKHMKNIINYMKVNKKGGVIFMDEAYQLMSSYVDGNGKQALDVLLTALENNLGSIAAIFVGYKDEMVSFFEHNPGLESRIPYVVNFTDFSDGELWQILVDKIKKQYQGKMRVEGGFDGLYMRIVIRRLAQARGCRNFGNARAVENLLVRIKQRQARRLAQEKIEHCQYIDYFLFTKEDLIGPNPSAVARLCPAWIELYKLIGLEEVKKSVETLIGMVELNYQRELLEGLPIQFSLNQVFVGAPGTGKTTVAKLYGQILAELGYLSCGDVVLKTPADFIGDCLGKSETKTRQILESTVGKVLIIDEAYMLDAGDSQRDQDKFKAGIIDTIVSMTHGLPNEDRCIILVGYKDKIREMFQNANPGLSRRFPIEHPFHFENFNVEQLKDILILRAKEDNLVITEDALLAAQEIFTRALMRPNFTNAGEVNNMFAAAKMRYATRLLNLPMNERIFATALEAVDFDPEAGKRDESELACEKMLDGAVDSRIIDKIASYQHGYRMATKLNLSPRAFVPTNFIFKGPPGTGKTTTAKQMGKIFYNMGFVSTNEVIECTVTDLVGQYVGQTAPMTKKKLQEGLGRVLIIDEANRLINGSYASEAVDELLSFLANPSNTGNMIIILVGLTAEMDKLLSQYPVLSNFFPDEITFENISPDDCIKLLIKELKGIGIHAATSFLLDHSKDEYCKIRQLFRSLSVQQCWGNARDVKALAKQITTRFISTQTSCALQKEISMQCVTESMEQMIALRKGRMKPSTSGHSSSNFSQRSQENPQQVMVPQQVPATVHTGKRKGVWDTDRGVDNGSAKRHQGLASYMPPSQSKYFLSKEADTPLKEETQQQPSTRKKVSREDGVSDTDWEKICSANTNRTIRQKLLELQLAGLQRDMKSDENKEDSDYMSKLQDRLEQAQSKIKKEEEIQNALHAMGRCVMGYAWTKQDGGYRCEGGSHFVSDEELATKL</sequence>
<keyword evidence="2" id="KW-0547">Nucleotide-binding</keyword>
<accession>A0AAE1IFP3</accession>
<reference evidence="7" key="1">
    <citation type="submission" date="2023-11" db="EMBL/GenBank/DDBJ databases">
        <title>The genome sequences of three competitors of mushroom-forming fungi.</title>
        <authorList>
            <person name="Beijen E."/>
            <person name="Ohm R.A."/>
        </authorList>
    </citation>
    <scope>NUCLEOTIDE SEQUENCE</scope>
    <source>
        <strain evidence="7">CBS 100526</strain>
    </source>
</reference>
<protein>
    <recommendedName>
        <fullName evidence="6">AAA+ ATPase domain-containing protein</fullName>
    </recommendedName>
</protein>